<accession>A0A418YC17</accession>
<evidence type="ECO:0000256" key="6">
    <source>
        <dbReference type="ARBA" id="ARBA00022556"/>
    </source>
</evidence>
<dbReference type="HAMAP" id="MF_00409">
    <property type="entry name" value="LpxK"/>
    <property type="match status" value="1"/>
</dbReference>
<gene>
    <name evidence="13" type="primary">lpxK</name>
    <name evidence="14" type="ORF">D1Z90_15335</name>
</gene>
<dbReference type="GO" id="GO:0005886">
    <property type="term" value="C:plasma membrane"/>
    <property type="evidence" value="ECO:0007669"/>
    <property type="project" value="TreeGrafter"/>
</dbReference>
<evidence type="ECO:0000256" key="11">
    <source>
        <dbReference type="ARBA" id="ARBA00023098"/>
    </source>
</evidence>
<evidence type="ECO:0000256" key="9">
    <source>
        <dbReference type="ARBA" id="ARBA00022777"/>
    </source>
</evidence>
<dbReference type="PANTHER" id="PTHR42724:SF1">
    <property type="entry name" value="TETRAACYLDISACCHARIDE 4'-KINASE, MITOCHONDRIAL-RELATED"/>
    <property type="match status" value="1"/>
</dbReference>
<comment type="catalytic activity">
    <reaction evidence="13">
        <text>a lipid A disaccharide + ATP = a lipid IVA + ADP + H(+)</text>
        <dbReference type="Rhea" id="RHEA:67840"/>
        <dbReference type="ChEBI" id="CHEBI:15378"/>
        <dbReference type="ChEBI" id="CHEBI:30616"/>
        <dbReference type="ChEBI" id="CHEBI:176343"/>
        <dbReference type="ChEBI" id="CHEBI:176425"/>
        <dbReference type="ChEBI" id="CHEBI:456216"/>
        <dbReference type="EC" id="2.7.1.130"/>
    </reaction>
</comment>
<keyword evidence="5 13" id="KW-0444">Lipid biosynthesis</keyword>
<dbReference type="GO" id="GO:0009245">
    <property type="term" value="P:lipid A biosynthetic process"/>
    <property type="evidence" value="ECO:0007669"/>
    <property type="project" value="UniProtKB-UniRule"/>
</dbReference>
<feature type="binding site" evidence="13">
    <location>
        <begin position="53"/>
        <end position="60"/>
    </location>
    <ligand>
        <name>ATP</name>
        <dbReference type="ChEBI" id="CHEBI:30616"/>
    </ligand>
</feature>
<keyword evidence="6 13" id="KW-0441">Lipid A biosynthesis</keyword>
<comment type="pathway">
    <text evidence="2 13">Glycolipid biosynthesis; lipid IV(A) biosynthesis; lipid IV(A) from (3R)-3-hydroxytetradecanoyl-[acyl-carrier-protein] and UDP-N-acetyl-alpha-D-glucosamine: step 6/6.</text>
</comment>
<organism evidence="14 15">
    <name type="scientific">Motilimonas pumila</name>
    <dbReference type="NCBI Taxonomy" id="2303987"/>
    <lineage>
        <taxon>Bacteria</taxon>
        <taxon>Pseudomonadati</taxon>
        <taxon>Pseudomonadota</taxon>
        <taxon>Gammaproteobacteria</taxon>
        <taxon>Alteromonadales</taxon>
        <taxon>Alteromonadales genera incertae sedis</taxon>
        <taxon>Motilimonas</taxon>
    </lineage>
</organism>
<comment type="similarity">
    <text evidence="13">Belongs to the LpxK family.</text>
</comment>
<keyword evidence="10 13" id="KW-0067">ATP-binding</keyword>
<dbReference type="InterPro" id="IPR003758">
    <property type="entry name" value="LpxK"/>
</dbReference>
<evidence type="ECO:0000256" key="13">
    <source>
        <dbReference type="HAMAP-Rule" id="MF_00409"/>
    </source>
</evidence>
<proteinExistence type="inferred from homology"/>
<keyword evidence="7 13" id="KW-0808">Transferase</keyword>
<evidence type="ECO:0000256" key="2">
    <source>
        <dbReference type="ARBA" id="ARBA00004870"/>
    </source>
</evidence>
<keyword evidence="15" id="KW-1185">Reference proteome</keyword>
<keyword evidence="9 13" id="KW-0418">Kinase</keyword>
<dbReference type="NCBIfam" id="TIGR00682">
    <property type="entry name" value="lpxK"/>
    <property type="match status" value="1"/>
</dbReference>
<dbReference type="EMBL" id="QZCH01000022">
    <property type="protein sequence ID" value="RJG42005.1"/>
    <property type="molecule type" value="Genomic_DNA"/>
</dbReference>
<protein>
    <recommendedName>
        <fullName evidence="4 13">Tetraacyldisaccharide 4'-kinase</fullName>
        <ecNumber evidence="3 13">2.7.1.130</ecNumber>
    </recommendedName>
    <alternativeName>
        <fullName evidence="12 13">Lipid A 4'-kinase</fullName>
    </alternativeName>
</protein>
<keyword evidence="8 13" id="KW-0547">Nucleotide-binding</keyword>
<dbReference type="AlphaFoldDB" id="A0A418YC17"/>
<evidence type="ECO:0000313" key="14">
    <source>
        <dbReference type="EMBL" id="RJG42005.1"/>
    </source>
</evidence>
<dbReference type="GO" id="GO:0009029">
    <property type="term" value="F:lipid-A 4'-kinase activity"/>
    <property type="evidence" value="ECO:0007669"/>
    <property type="project" value="UniProtKB-UniRule"/>
</dbReference>
<dbReference type="RefSeq" id="WP_119911666.1">
    <property type="nucleotide sequence ID" value="NZ_QZCH01000022.1"/>
</dbReference>
<evidence type="ECO:0000313" key="15">
    <source>
        <dbReference type="Proteomes" id="UP000283255"/>
    </source>
</evidence>
<dbReference type="GO" id="GO:0005524">
    <property type="term" value="F:ATP binding"/>
    <property type="evidence" value="ECO:0007669"/>
    <property type="project" value="UniProtKB-UniRule"/>
</dbReference>
<dbReference type="InterPro" id="IPR027417">
    <property type="entry name" value="P-loop_NTPase"/>
</dbReference>
<dbReference type="OrthoDB" id="9766423at2"/>
<dbReference type="SUPFAM" id="SSF52540">
    <property type="entry name" value="P-loop containing nucleoside triphosphate hydrolases"/>
    <property type="match status" value="1"/>
</dbReference>
<reference evidence="14 15" key="2">
    <citation type="submission" date="2019-01" db="EMBL/GenBank/DDBJ databases">
        <title>Motilimonas pumilus sp. nov., isolated from the gut of sea cucumber (Apostichopus japonicus).</title>
        <authorList>
            <person name="Wang F.-Q."/>
            <person name="Ren L.-H."/>
            <person name="Lin Y.-W."/>
            <person name="Sun G.-H."/>
            <person name="Du Z.-J."/>
            <person name="Zhao J.-X."/>
            <person name="Liu X.-J."/>
            <person name="Liu L.-J."/>
        </authorList>
    </citation>
    <scope>NUCLEOTIDE SEQUENCE [LARGE SCALE GENOMIC DNA]</scope>
    <source>
        <strain evidence="14 15">PLHSC7-2</strain>
    </source>
</reference>
<dbReference type="PANTHER" id="PTHR42724">
    <property type="entry name" value="TETRAACYLDISACCHARIDE 4'-KINASE"/>
    <property type="match status" value="1"/>
</dbReference>
<dbReference type="EC" id="2.7.1.130" evidence="3 13"/>
<comment type="function">
    <text evidence="1 13">Transfers the gamma-phosphate of ATP to the 4'-position of a tetraacyldisaccharide 1-phosphate intermediate (termed DS-1-P) to form tetraacyldisaccharide 1,4'-bis-phosphate (lipid IVA).</text>
</comment>
<evidence type="ECO:0000256" key="12">
    <source>
        <dbReference type="ARBA" id="ARBA00029757"/>
    </source>
</evidence>
<dbReference type="GO" id="GO:0009244">
    <property type="term" value="P:lipopolysaccharide core region biosynthetic process"/>
    <property type="evidence" value="ECO:0007669"/>
    <property type="project" value="TreeGrafter"/>
</dbReference>
<evidence type="ECO:0000256" key="3">
    <source>
        <dbReference type="ARBA" id="ARBA00012071"/>
    </source>
</evidence>
<sequence length="328" mass="36578">MQFWYQDSWLRLLLLPLSALFALLAGLRKKLFELGLKNRYRADVPVIVVGNLTVGGNGKTPVVIHLCEQLTQAGFKPGVVSRGYGGKADHYPYVLTENSQTEQAGDEPVLIFQRTGCPVVVDPIRSRAAQALTTQFDVDVIIADDGLQHYALARDIEIVVVDSERQFGNQCRLPAGPLREPLSRLRSVDYVILNGSTTQLPAWTSLVNTTPFTMTLAPQLPRRVDGGDGQLLPQSINACAAIGHPPRFFDSLRQLGFQLNQVQAFADHHQYQAQDLALFKSDTPLLMTEKDAVKCLTFSQPHYWFLPVSATLDRDMIEPIVTQLRQRQ</sequence>
<dbReference type="Proteomes" id="UP000283255">
    <property type="component" value="Unassembled WGS sequence"/>
</dbReference>
<reference evidence="14 15" key="1">
    <citation type="submission" date="2018-09" db="EMBL/GenBank/DDBJ databases">
        <authorList>
            <person name="Wang F."/>
        </authorList>
    </citation>
    <scope>NUCLEOTIDE SEQUENCE [LARGE SCALE GENOMIC DNA]</scope>
    <source>
        <strain evidence="14 15">PLHSC7-2</strain>
    </source>
</reference>
<evidence type="ECO:0000256" key="7">
    <source>
        <dbReference type="ARBA" id="ARBA00022679"/>
    </source>
</evidence>
<evidence type="ECO:0000256" key="1">
    <source>
        <dbReference type="ARBA" id="ARBA00002274"/>
    </source>
</evidence>
<dbReference type="Pfam" id="PF02606">
    <property type="entry name" value="LpxK"/>
    <property type="match status" value="1"/>
</dbReference>
<evidence type="ECO:0000256" key="10">
    <source>
        <dbReference type="ARBA" id="ARBA00022840"/>
    </source>
</evidence>
<comment type="caution">
    <text evidence="14">The sequence shown here is derived from an EMBL/GenBank/DDBJ whole genome shotgun (WGS) entry which is preliminary data.</text>
</comment>
<name>A0A418YC17_9GAMM</name>
<evidence type="ECO:0000256" key="5">
    <source>
        <dbReference type="ARBA" id="ARBA00022516"/>
    </source>
</evidence>
<keyword evidence="11 13" id="KW-0443">Lipid metabolism</keyword>
<evidence type="ECO:0000256" key="8">
    <source>
        <dbReference type="ARBA" id="ARBA00022741"/>
    </source>
</evidence>
<dbReference type="UniPathway" id="UPA00359">
    <property type="reaction ID" value="UER00482"/>
</dbReference>
<evidence type="ECO:0000256" key="4">
    <source>
        <dbReference type="ARBA" id="ARBA00016436"/>
    </source>
</evidence>